<comment type="caution">
    <text evidence="2">The sequence shown here is derived from an EMBL/GenBank/DDBJ whole genome shotgun (WGS) entry which is preliminary data.</text>
</comment>
<dbReference type="InterPro" id="IPR000086">
    <property type="entry name" value="NUDIX_hydrolase_dom"/>
</dbReference>
<keyword evidence="3" id="KW-1185">Reference proteome</keyword>
<sequence length="97" mass="10644">MEQGESDERAVERELWEETGLRVIVGHLIGSVVRPAPVGVFDIHDYSCQPIGGTLRPGDDAAEAAWVDAETFATLERRNLLTEGLADALTSWNVLPR</sequence>
<dbReference type="EMBL" id="QUNO01000011">
    <property type="protein sequence ID" value="REH42000.1"/>
    <property type="molecule type" value="Genomic_DNA"/>
</dbReference>
<evidence type="ECO:0000313" key="2">
    <source>
        <dbReference type="EMBL" id="REH42000.1"/>
    </source>
</evidence>
<feature type="domain" description="Nudix hydrolase" evidence="1">
    <location>
        <begin position="1"/>
        <end position="95"/>
    </location>
</feature>
<dbReference type="PROSITE" id="PS51462">
    <property type="entry name" value="NUDIX"/>
    <property type="match status" value="1"/>
</dbReference>
<evidence type="ECO:0000313" key="3">
    <source>
        <dbReference type="Proteomes" id="UP000256269"/>
    </source>
</evidence>
<dbReference type="InterPro" id="IPR015797">
    <property type="entry name" value="NUDIX_hydrolase-like_dom_sf"/>
</dbReference>
<name>A0A3E0HCM6_9PSEU</name>
<reference evidence="2 3" key="1">
    <citation type="submission" date="2018-08" db="EMBL/GenBank/DDBJ databases">
        <title>Genomic Encyclopedia of Archaeal and Bacterial Type Strains, Phase II (KMG-II): from individual species to whole genera.</title>
        <authorList>
            <person name="Goeker M."/>
        </authorList>
    </citation>
    <scope>NUCLEOTIDE SEQUENCE [LARGE SCALE GENOMIC DNA]</scope>
    <source>
        <strain evidence="2 3">DSM 45791</strain>
    </source>
</reference>
<dbReference type="Pfam" id="PF00293">
    <property type="entry name" value="NUDIX"/>
    <property type="match status" value="1"/>
</dbReference>
<dbReference type="SUPFAM" id="SSF55811">
    <property type="entry name" value="Nudix"/>
    <property type="match status" value="1"/>
</dbReference>
<organism evidence="2 3">
    <name type="scientific">Kutzneria buriramensis</name>
    <dbReference type="NCBI Taxonomy" id="1045776"/>
    <lineage>
        <taxon>Bacteria</taxon>
        <taxon>Bacillati</taxon>
        <taxon>Actinomycetota</taxon>
        <taxon>Actinomycetes</taxon>
        <taxon>Pseudonocardiales</taxon>
        <taxon>Pseudonocardiaceae</taxon>
        <taxon>Kutzneria</taxon>
    </lineage>
</organism>
<proteinExistence type="predicted"/>
<dbReference type="Gene3D" id="3.90.79.10">
    <property type="entry name" value="Nucleoside Triphosphate Pyrophosphohydrolase"/>
    <property type="match status" value="1"/>
</dbReference>
<dbReference type="AlphaFoldDB" id="A0A3E0HCM6"/>
<evidence type="ECO:0000259" key="1">
    <source>
        <dbReference type="PROSITE" id="PS51462"/>
    </source>
</evidence>
<protein>
    <recommendedName>
        <fullName evidence="1">Nudix hydrolase domain-containing protein</fullName>
    </recommendedName>
</protein>
<dbReference type="Proteomes" id="UP000256269">
    <property type="component" value="Unassembled WGS sequence"/>
</dbReference>
<gene>
    <name evidence="2" type="ORF">BCF44_111305</name>
</gene>
<accession>A0A3E0HCM6</accession>